<dbReference type="EMBL" id="VOQQ01000001">
    <property type="protein sequence ID" value="TXC63283.1"/>
    <property type="molecule type" value="Genomic_DNA"/>
</dbReference>
<evidence type="ECO:0000313" key="5">
    <source>
        <dbReference type="EMBL" id="TXC63283.1"/>
    </source>
</evidence>
<evidence type="ECO:0000256" key="1">
    <source>
        <dbReference type="ARBA" id="ARBA00001968"/>
    </source>
</evidence>
<comment type="catalytic activity">
    <reaction evidence="4">
        <text>a 2'-deoxyribonucleoside 5'-triphosphate + H2O = a 2'-deoxyribonucleoside 5'-phosphate + diphosphate + H(+)</text>
        <dbReference type="Rhea" id="RHEA:44644"/>
        <dbReference type="ChEBI" id="CHEBI:15377"/>
        <dbReference type="ChEBI" id="CHEBI:15378"/>
        <dbReference type="ChEBI" id="CHEBI:33019"/>
        <dbReference type="ChEBI" id="CHEBI:61560"/>
        <dbReference type="ChEBI" id="CHEBI:65317"/>
        <dbReference type="EC" id="3.6.1.9"/>
    </reaction>
</comment>
<sequence length="194" mass="20720">MRLLLASRSETRRRMLAAAGVPFECVDTPFDEEAAKRALAGLDARATADALAAMKAESVIAPGALTLGADQTLELADGSILGKPESREALAAQLRSMRGDTHRLHSAVVAVEDGAPVWRACESVALTVRRFSDAFIAAYVDAEYESVRWNAGGYRIEGPGAQLFGAIEGSHFAILGLPLLPLLDYLRARGILEQ</sequence>
<dbReference type="GO" id="GO:0047429">
    <property type="term" value="F:nucleoside triphosphate diphosphatase activity"/>
    <property type="evidence" value="ECO:0007669"/>
    <property type="project" value="UniProtKB-EC"/>
</dbReference>
<accession>A0A5C6TSD3</accession>
<comment type="subcellular location">
    <subcellularLocation>
        <location evidence="4">Cytoplasm</location>
    </subcellularLocation>
</comment>
<evidence type="ECO:0000313" key="6">
    <source>
        <dbReference type="Proteomes" id="UP000321249"/>
    </source>
</evidence>
<dbReference type="RefSeq" id="WP_147042694.1">
    <property type="nucleotide sequence ID" value="NZ_BAABIR010000006.1"/>
</dbReference>
<dbReference type="SUPFAM" id="SSF52972">
    <property type="entry name" value="ITPase-like"/>
    <property type="match status" value="1"/>
</dbReference>
<comment type="cofactor">
    <cofactor evidence="1 4">
        <name>a divalent metal cation</name>
        <dbReference type="ChEBI" id="CHEBI:60240"/>
    </cofactor>
</comment>
<dbReference type="PANTHER" id="PTHR43213:SF5">
    <property type="entry name" value="BIFUNCTIONAL DTTP_UTP PYROPHOSPHATASE_METHYLTRANSFERASE PROTEIN-RELATED"/>
    <property type="match status" value="1"/>
</dbReference>
<dbReference type="HAMAP" id="MF_00528">
    <property type="entry name" value="Maf"/>
    <property type="match status" value="1"/>
</dbReference>
<dbReference type="GO" id="GO:0005737">
    <property type="term" value="C:cytoplasm"/>
    <property type="evidence" value="ECO:0007669"/>
    <property type="project" value="UniProtKB-SubCell"/>
</dbReference>
<organism evidence="5 6">
    <name type="scientific">Allosphingosinicella ginsenosidimutans</name>
    <dbReference type="NCBI Taxonomy" id="1176539"/>
    <lineage>
        <taxon>Bacteria</taxon>
        <taxon>Pseudomonadati</taxon>
        <taxon>Pseudomonadota</taxon>
        <taxon>Alphaproteobacteria</taxon>
        <taxon>Sphingomonadales</taxon>
        <taxon>Sphingomonadaceae</taxon>
        <taxon>Allosphingosinicella</taxon>
    </lineage>
</organism>
<keyword evidence="3 4" id="KW-0546">Nucleotide metabolism</keyword>
<proteinExistence type="inferred from homology"/>
<dbReference type="OrthoDB" id="9813962at2"/>
<evidence type="ECO:0000256" key="3">
    <source>
        <dbReference type="ARBA" id="ARBA00023080"/>
    </source>
</evidence>
<comment type="caution">
    <text evidence="4">Lacks conserved residue(s) required for the propagation of feature annotation.</text>
</comment>
<comment type="catalytic activity">
    <reaction evidence="4">
        <text>a ribonucleoside 5'-triphosphate + H2O = a ribonucleoside 5'-phosphate + diphosphate + H(+)</text>
        <dbReference type="Rhea" id="RHEA:23996"/>
        <dbReference type="ChEBI" id="CHEBI:15377"/>
        <dbReference type="ChEBI" id="CHEBI:15378"/>
        <dbReference type="ChEBI" id="CHEBI:33019"/>
        <dbReference type="ChEBI" id="CHEBI:58043"/>
        <dbReference type="ChEBI" id="CHEBI:61557"/>
        <dbReference type="EC" id="3.6.1.9"/>
    </reaction>
</comment>
<keyword evidence="6" id="KW-1185">Reference proteome</keyword>
<dbReference type="Proteomes" id="UP000321249">
    <property type="component" value="Unassembled WGS sequence"/>
</dbReference>
<comment type="similarity">
    <text evidence="4">Belongs to the Maf family.</text>
</comment>
<keyword evidence="2 4" id="KW-0378">Hydrolase</keyword>
<gene>
    <name evidence="5" type="ORF">FRZ32_06175</name>
</gene>
<dbReference type="EC" id="3.6.1.9" evidence="4"/>
<dbReference type="InterPro" id="IPR029001">
    <property type="entry name" value="ITPase-like_fam"/>
</dbReference>
<dbReference type="AlphaFoldDB" id="A0A5C6TSD3"/>
<dbReference type="InterPro" id="IPR003697">
    <property type="entry name" value="Maf-like"/>
</dbReference>
<evidence type="ECO:0000256" key="2">
    <source>
        <dbReference type="ARBA" id="ARBA00022801"/>
    </source>
</evidence>
<dbReference type="PANTHER" id="PTHR43213">
    <property type="entry name" value="BIFUNCTIONAL DTTP/UTP PYROPHOSPHATASE/METHYLTRANSFERASE PROTEIN-RELATED"/>
    <property type="match status" value="1"/>
</dbReference>
<comment type="caution">
    <text evidence="5">The sequence shown here is derived from an EMBL/GenBank/DDBJ whole genome shotgun (WGS) entry which is preliminary data.</text>
</comment>
<dbReference type="Pfam" id="PF02545">
    <property type="entry name" value="Maf"/>
    <property type="match status" value="1"/>
</dbReference>
<dbReference type="GO" id="GO:0009117">
    <property type="term" value="P:nucleotide metabolic process"/>
    <property type="evidence" value="ECO:0007669"/>
    <property type="project" value="UniProtKB-KW"/>
</dbReference>
<dbReference type="PIRSF" id="PIRSF006305">
    <property type="entry name" value="Maf"/>
    <property type="match status" value="1"/>
</dbReference>
<comment type="function">
    <text evidence="4">Nucleoside triphosphate pyrophosphatase. May have a dual role in cell division arrest and in preventing the incorporation of modified nucleotides into cellular nucleic acids.</text>
</comment>
<reference evidence="5 6" key="1">
    <citation type="journal article" date="2015" name="J. Microbiol.">
        <title>Sphingosinicella ginsenosidimutans sp. nov., with ginsenoside converting activity.</title>
        <authorList>
            <person name="Kim J.K."/>
            <person name="Kang M.S."/>
            <person name="Park S.C."/>
            <person name="Kim K.M."/>
            <person name="Choi K."/>
            <person name="Yoon M.H."/>
            <person name="Im W.T."/>
        </authorList>
    </citation>
    <scope>NUCLEOTIDE SEQUENCE [LARGE SCALE GENOMIC DNA]</scope>
    <source>
        <strain evidence="5 6">BS-11</strain>
    </source>
</reference>
<name>A0A5C6TSD3_9SPHN</name>
<dbReference type="Gene3D" id="3.90.950.10">
    <property type="match status" value="1"/>
</dbReference>
<keyword evidence="4" id="KW-0963">Cytoplasm</keyword>
<protein>
    <recommendedName>
        <fullName evidence="4">Nucleoside triphosphate pyrophosphatase</fullName>
        <ecNumber evidence="4">3.6.1.9</ecNumber>
    </recommendedName>
    <alternativeName>
        <fullName evidence="4">Nucleotide pyrophosphatase</fullName>
        <shortName evidence="4">Nucleotide PPase</shortName>
    </alternativeName>
</protein>
<evidence type="ECO:0000256" key="4">
    <source>
        <dbReference type="HAMAP-Rule" id="MF_00528"/>
    </source>
</evidence>
<feature type="active site" description="Proton acceptor" evidence="4">
    <location>
        <position position="70"/>
    </location>
</feature>